<dbReference type="InterPro" id="IPR001940">
    <property type="entry name" value="Peptidase_S1C"/>
</dbReference>
<reference evidence="5 6" key="1">
    <citation type="submission" date="2018-06" db="EMBL/GenBank/DDBJ databases">
        <authorList>
            <consortium name="Pathogen Informatics"/>
            <person name="Doyle S."/>
        </authorList>
    </citation>
    <scope>NUCLEOTIDE SEQUENCE [LARGE SCALE GENOMIC DNA]</scope>
    <source>
        <strain evidence="5 6">NCTC11978</strain>
    </source>
</reference>
<accession>A0A378IX48</accession>
<proteinExistence type="predicted"/>
<dbReference type="EMBL" id="UGNY01000001">
    <property type="protein sequence ID" value="STX39807.1"/>
    <property type="molecule type" value="Genomic_DNA"/>
</dbReference>
<dbReference type="Proteomes" id="UP000254033">
    <property type="component" value="Unassembled WGS sequence"/>
</dbReference>
<dbReference type="AlphaFoldDB" id="A0A378IX48"/>
<dbReference type="Gene3D" id="3.20.190.20">
    <property type="match status" value="1"/>
</dbReference>
<feature type="domain" description="Protease Do-like PDZ" evidence="4">
    <location>
        <begin position="366"/>
        <end position="504"/>
    </location>
</feature>
<dbReference type="SUPFAM" id="SSF50494">
    <property type="entry name" value="Trypsin-like serine proteases"/>
    <property type="match status" value="1"/>
</dbReference>
<dbReference type="InterPro" id="IPR046449">
    <property type="entry name" value="DEGP_PDZ_sf"/>
</dbReference>
<dbReference type="Pfam" id="PF13365">
    <property type="entry name" value="Trypsin_2"/>
    <property type="match status" value="1"/>
</dbReference>
<dbReference type="Gene3D" id="2.30.42.10">
    <property type="match status" value="1"/>
</dbReference>
<dbReference type="PANTHER" id="PTHR45980:SF9">
    <property type="entry name" value="PROTEASE DO-LIKE 10, MITOCHONDRIAL-RELATED"/>
    <property type="match status" value="1"/>
</dbReference>
<organism evidence="5 6">
    <name type="scientific">Legionella feeleii</name>
    <dbReference type="NCBI Taxonomy" id="453"/>
    <lineage>
        <taxon>Bacteria</taxon>
        <taxon>Pseudomonadati</taxon>
        <taxon>Pseudomonadota</taxon>
        <taxon>Gammaproteobacteria</taxon>
        <taxon>Legionellales</taxon>
        <taxon>Legionellaceae</taxon>
        <taxon>Legionella</taxon>
    </lineage>
</organism>
<dbReference type="InterPro" id="IPR036034">
    <property type="entry name" value="PDZ_sf"/>
</dbReference>
<dbReference type="Pfam" id="PF17815">
    <property type="entry name" value="PDZ_3"/>
    <property type="match status" value="1"/>
</dbReference>
<dbReference type="PANTHER" id="PTHR45980">
    <property type="match status" value="1"/>
</dbReference>
<evidence type="ECO:0000256" key="3">
    <source>
        <dbReference type="ARBA" id="ARBA00022825"/>
    </source>
</evidence>
<evidence type="ECO:0000259" key="4">
    <source>
        <dbReference type="Pfam" id="PF17815"/>
    </source>
</evidence>
<evidence type="ECO:0000313" key="5">
    <source>
        <dbReference type="EMBL" id="STX39807.1"/>
    </source>
</evidence>
<evidence type="ECO:0000256" key="2">
    <source>
        <dbReference type="ARBA" id="ARBA00022801"/>
    </source>
</evidence>
<dbReference type="RefSeq" id="WP_115176166.1">
    <property type="nucleotide sequence ID" value="NZ_UGNY01000001.1"/>
</dbReference>
<protein>
    <submittedName>
        <fullName evidence="5">DegP protease (Do-like, S2-serine-like)</fullName>
    </submittedName>
</protein>
<dbReference type="PRINTS" id="PR00834">
    <property type="entry name" value="PROTEASES2C"/>
</dbReference>
<sequence length="541" mass="59631">MLVNSTLKLEVDKQTVNYVSAWSVGQPAKSSATITVVQHEGKMYLVTNAHAVANSTYLKVKFNQGSTELPVTPVWIDPIMDVAIVETTSTEAEAFLASKVKPLEINTEFQPSSTEVNAYGYPAGGKSLSFTKGHISRTEVSTVAHSRLPGITVQTSAPINPGNSGGPITIVREKQEECIGIVSQGSTSLSNVGYFIPACTIVQTIENYKRFGALRARKFIDYVTVPQVSFEWQTLKNPSLRSELDMQDSLESEPLGIRVSQVPPKSCAYNHLQEGDVILEIDGHQIHADGSVQVKELENPISYLYLLQRKKYLDEIEFVIQRKNDKGEFETLKITIRLTEQLGRSIVGPKTDKPLKYHIQPSGKNGGYVFVRCTQPLMDTFTTTYSTGQKVIVDKSNVPPMFSEFSRLSPKRDGYEIVVLQDILVSEDTDGYENFALNRGGMCESDRVIEVNGEPIANLWDLVVALTKDPKKPSLVKFANGKELVIAPEAGEVRDALKSKYQIAFFTSPKVAPIVQLPFLDDINRLNNEGAGNSSAISLSC</sequence>
<dbReference type="GO" id="GO:0004252">
    <property type="term" value="F:serine-type endopeptidase activity"/>
    <property type="evidence" value="ECO:0007669"/>
    <property type="project" value="InterPro"/>
</dbReference>
<evidence type="ECO:0000313" key="6">
    <source>
        <dbReference type="Proteomes" id="UP000254033"/>
    </source>
</evidence>
<keyword evidence="1 5" id="KW-0645">Protease</keyword>
<keyword evidence="3" id="KW-0720">Serine protease</keyword>
<gene>
    <name evidence="5" type="primary">degP</name>
    <name evidence="5" type="ORF">NCTC11978_03013</name>
</gene>
<keyword evidence="2" id="KW-0378">Hydrolase</keyword>
<evidence type="ECO:0000256" key="1">
    <source>
        <dbReference type="ARBA" id="ARBA00022670"/>
    </source>
</evidence>
<dbReference type="GO" id="GO:0006508">
    <property type="term" value="P:proteolysis"/>
    <property type="evidence" value="ECO:0007669"/>
    <property type="project" value="UniProtKB-KW"/>
</dbReference>
<name>A0A378IX48_9GAMM</name>
<dbReference type="InterPro" id="IPR009003">
    <property type="entry name" value="Peptidase_S1_PA"/>
</dbReference>
<dbReference type="SUPFAM" id="SSF50156">
    <property type="entry name" value="PDZ domain-like"/>
    <property type="match status" value="1"/>
</dbReference>
<dbReference type="InterPro" id="IPR043504">
    <property type="entry name" value="Peptidase_S1_PA_chymotrypsin"/>
</dbReference>
<dbReference type="InterPro" id="IPR041517">
    <property type="entry name" value="DEGP_PDZ"/>
</dbReference>
<dbReference type="Gene3D" id="2.40.10.10">
    <property type="entry name" value="Trypsin-like serine proteases"/>
    <property type="match status" value="2"/>
</dbReference>